<gene>
    <name evidence="3" type="ORF">BRX40_00390</name>
    <name evidence="4" type="ORF">CA257_16780</name>
</gene>
<dbReference type="PANTHER" id="PTHR42760">
    <property type="entry name" value="SHORT-CHAIN DEHYDROGENASES/REDUCTASES FAMILY MEMBER"/>
    <property type="match status" value="1"/>
</dbReference>
<name>A0A1L6J564_9SPHN</name>
<evidence type="ECO:0000256" key="1">
    <source>
        <dbReference type="ARBA" id="ARBA00006484"/>
    </source>
</evidence>
<dbReference type="KEGG" id="skr:BRX40_00390"/>
<accession>A0A1L6J564</accession>
<dbReference type="PROSITE" id="PS00061">
    <property type="entry name" value="ADH_SHORT"/>
    <property type="match status" value="1"/>
</dbReference>
<dbReference type="STRING" id="93064.BRX40_00390"/>
<evidence type="ECO:0000313" key="3">
    <source>
        <dbReference type="EMBL" id="APR51093.1"/>
    </source>
</evidence>
<comment type="similarity">
    <text evidence="1">Belongs to the short-chain dehydrogenases/reductases (SDR) family.</text>
</comment>
<proteinExistence type="inferred from homology"/>
<sequence>MDLGLGDACVCVSGGSAGMGRAAAEAFAREGAKIAVIGRDAGRLGETASALRKLGSADVLTAVADIGDTASVDAAFAAIAAHWPHLNALVNAAGPQTCGQPWHEIDDARWIDSFSIGALGAMRCVRAALPLLRAAPWARVVNLSAMSTQHHSRGLADYTAAKASLVSISKNMALELASEGILVNIISPGPVMSANLRAYVSSGSEGRVDPDDLAASGQWLKSRFGSSTDLGRVAHPDEIAPAILLAASRISTFMTGANTNVDGGSHFQ</sequence>
<dbReference type="GeneID" id="44131013"/>
<dbReference type="EMBL" id="QQWO01000015">
    <property type="protein sequence ID" value="RSV00730.1"/>
    <property type="molecule type" value="Genomic_DNA"/>
</dbReference>
<evidence type="ECO:0000256" key="2">
    <source>
        <dbReference type="ARBA" id="ARBA00023002"/>
    </source>
</evidence>
<evidence type="ECO:0000313" key="5">
    <source>
        <dbReference type="Proteomes" id="UP000185161"/>
    </source>
</evidence>
<dbReference type="RefSeq" id="WP_075150286.1">
    <property type="nucleotide sequence ID" value="NZ_CP018820.1"/>
</dbReference>
<dbReference type="OrthoDB" id="8959163at2"/>
<evidence type="ECO:0000313" key="6">
    <source>
        <dbReference type="Proteomes" id="UP000286681"/>
    </source>
</evidence>
<dbReference type="AlphaFoldDB" id="A0A1L6J564"/>
<reference evidence="5" key="2">
    <citation type="submission" date="2016-12" db="EMBL/GenBank/DDBJ databases">
        <title>Whole genome sequencing of Sphingomonas sp. ABOJV.</title>
        <authorList>
            <person name="Conlan S."/>
            <person name="Thomas P.J."/>
            <person name="Mullikin J."/>
            <person name="Palmore T.N."/>
            <person name="Frank K.M."/>
            <person name="Segre J.A."/>
        </authorList>
    </citation>
    <scope>NUCLEOTIDE SEQUENCE [LARGE SCALE GENOMIC DNA]</scope>
    <source>
        <strain evidence="5">ABOJV</strain>
    </source>
</reference>
<dbReference type="InterPro" id="IPR002347">
    <property type="entry name" value="SDR_fam"/>
</dbReference>
<dbReference type="PRINTS" id="PR00080">
    <property type="entry name" value="SDRFAMILY"/>
</dbReference>
<protein>
    <submittedName>
        <fullName evidence="4">SDR family oxidoreductase</fullName>
    </submittedName>
</protein>
<keyword evidence="5" id="KW-1185">Reference proteome</keyword>
<dbReference type="SUPFAM" id="SSF51735">
    <property type="entry name" value="NAD(P)-binding Rossmann-fold domains"/>
    <property type="match status" value="1"/>
</dbReference>
<evidence type="ECO:0000313" key="4">
    <source>
        <dbReference type="EMBL" id="RSV00730.1"/>
    </source>
</evidence>
<dbReference type="InterPro" id="IPR020904">
    <property type="entry name" value="Sc_DH/Rdtase_CS"/>
</dbReference>
<dbReference type="GO" id="GO:0016616">
    <property type="term" value="F:oxidoreductase activity, acting on the CH-OH group of donors, NAD or NADP as acceptor"/>
    <property type="evidence" value="ECO:0007669"/>
    <property type="project" value="TreeGrafter"/>
</dbReference>
<dbReference type="Gene3D" id="3.40.50.720">
    <property type="entry name" value="NAD(P)-binding Rossmann-like Domain"/>
    <property type="match status" value="1"/>
</dbReference>
<organism evidence="3 5">
    <name type="scientific">Sphingomonas koreensis</name>
    <dbReference type="NCBI Taxonomy" id="93064"/>
    <lineage>
        <taxon>Bacteria</taxon>
        <taxon>Pseudomonadati</taxon>
        <taxon>Pseudomonadota</taxon>
        <taxon>Alphaproteobacteria</taxon>
        <taxon>Sphingomonadales</taxon>
        <taxon>Sphingomonadaceae</taxon>
        <taxon>Sphingomonas</taxon>
    </lineage>
</organism>
<reference evidence="4 6" key="3">
    <citation type="submission" date="2018-07" db="EMBL/GenBank/DDBJ databases">
        <title>Genomic and Epidemiologic Investigation of an Indolent Hospital Outbreak.</title>
        <authorList>
            <person name="Johnson R.C."/>
            <person name="Deming C."/>
            <person name="Conlan S."/>
            <person name="Zellmer C.J."/>
            <person name="Michelin A.V."/>
            <person name="Lee-Lin S."/>
            <person name="Thomas P.J."/>
            <person name="Park M."/>
            <person name="Weingarten R.A."/>
            <person name="Less J."/>
            <person name="Dekker J.P."/>
            <person name="Frank K.M."/>
            <person name="Musser K.A."/>
            <person name="Mcquiston J.R."/>
            <person name="Henderson D.K."/>
            <person name="Lau A.F."/>
            <person name="Palmore T.N."/>
            <person name="Segre J.A."/>
        </authorList>
    </citation>
    <scope>NUCLEOTIDE SEQUENCE [LARGE SCALE GENOMIC DNA]</scope>
    <source>
        <strain evidence="4 6">SK-NIH.Env10_0317</strain>
    </source>
</reference>
<dbReference type="EMBL" id="CP018820">
    <property type="protein sequence ID" value="APR51093.1"/>
    <property type="molecule type" value="Genomic_DNA"/>
</dbReference>
<reference evidence="3" key="1">
    <citation type="submission" date="2016-12" db="EMBL/GenBank/DDBJ databases">
        <title>Whole genome sequencing of Sphingomonas koreensis.</title>
        <authorList>
            <person name="Conlan S."/>
            <person name="Thomas P.J."/>
            <person name="Mullikin J."/>
            <person name="Palmore T.N."/>
            <person name="Frank K.M."/>
            <person name="Segre J.A."/>
        </authorList>
    </citation>
    <scope>NUCLEOTIDE SEQUENCE</scope>
    <source>
        <strain evidence="3">ABOJV</strain>
    </source>
</reference>
<keyword evidence="2" id="KW-0560">Oxidoreductase</keyword>
<dbReference type="PANTHER" id="PTHR42760:SF133">
    <property type="entry name" value="3-OXOACYL-[ACYL-CARRIER-PROTEIN] REDUCTASE"/>
    <property type="match status" value="1"/>
</dbReference>
<dbReference type="CDD" id="cd05233">
    <property type="entry name" value="SDR_c"/>
    <property type="match status" value="1"/>
</dbReference>
<dbReference type="PRINTS" id="PR00081">
    <property type="entry name" value="GDHRDH"/>
</dbReference>
<dbReference type="Proteomes" id="UP000286681">
    <property type="component" value="Unassembled WGS sequence"/>
</dbReference>
<dbReference type="Proteomes" id="UP000185161">
    <property type="component" value="Chromosome"/>
</dbReference>
<dbReference type="Pfam" id="PF13561">
    <property type="entry name" value="adh_short_C2"/>
    <property type="match status" value="1"/>
</dbReference>
<dbReference type="InterPro" id="IPR036291">
    <property type="entry name" value="NAD(P)-bd_dom_sf"/>
</dbReference>